<gene>
    <name evidence="3" type="ORF">NMOB1V02_LOCUS7722</name>
</gene>
<evidence type="ECO:0000259" key="2">
    <source>
        <dbReference type="PROSITE" id="PS50172"/>
    </source>
</evidence>
<dbReference type="InterPro" id="IPR001357">
    <property type="entry name" value="BRCT_dom"/>
</dbReference>
<accession>A0A7R9BRW9</accession>
<feature type="region of interest" description="Disordered" evidence="1">
    <location>
        <begin position="1"/>
        <end position="131"/>
    </location>
</feature>
<evidence type="ECO:0000313" key="3">
    <source>
        <dbReference type="EMBL" id="CAD7280058.1"/>
    </source>
</evidence>
<feature type="compositionally biased region" description="Low complexity" evidence="1">
    <location>
        <begin position="57"/>
        <end position="76"/>
    </location>
</feature>
<dbReference type="Proteomes" id="UP000678499">
    <property type="component" value="Unassembled WGS sequence"/>
</dbReference>
<dbReference type="InterPro" id="IPR031916">
    <property type="entry name" value="LIG3_BRCT"/>
</dbReference>
<feature type="compositionally biased region" description="Low complexity" evidence="1">
    <location>
        <begin position="108"/>
        <end position="121"/>
    </location>
</feature>
<dbReference type="AlphaFoldDB" id="A0A7R9BRW9"/>
<sequence length="226" mass="24606">SEEPCEMDIDPPIVSFADAGEEISSLVTARKRKSDSAGSPSSPKKKKNGTESEEIFSPASSSKLSISTSSGEEISSMVTPRKRKSDSGESPSSPKKKKNGTKSEEIFSPASSSKLSISTSSGKNGDEYPSWRLPRDVLEKRGLHNVFSGMSFHVPEDIPDRNKLVRYIVAYDGELLEGKDSASRATHILSRKKINANGMGKVVPVTWAWDCIKTRKLLPEGGYPKK</sequence>
<reference evidence="3" key="1">
    <citation type="submission" date="2020-11" db="EMBL/GenBank/DDBJ databases">
        <authorList>
            <person name="Tran Van P."/>
        </authorList>
    </citation>
    <scope>NUCLEOTIDE SEQUENCE</scope>
</reference>
<dbReference type="Pfam" id="PF16759">
    <property type="entry name" value="LIG3_BRCT"/>
    <property type="match status" value="1"/>
</dbReference>
<dbReference type="InterPro" id="IPR036420">
    <property type="entry name" value="BRCT_dom_sf"/>
</dbReference>
<protein>
    <recommendedName>
        <fullName evidence="2">BRCT domain-containing protein</fullName>
    </recommendedName>
</protein>
<feature type="domain" description="BRCT" evidence="2">
    <location>
        <begin position="142"/>
        <end position="225"/>
    </location>
</feature>
<organism evidence="3">
    <name type="scientific">Notodromas monacha</name>
    <dbReference type="NCBI Taxonomy" id="399045"/>
    <lineage>
        <taxon>Eukaryota</taxon>
        <taxon>Metazoa</taxon>
        <taxon>Ecdysozoa</taxon>
        <taxon>Arthropoda</taxon>
        <taxon>Crustacea</taxon>
        <taxon>Oligostraca</taxon>
        <taxon>Ostracoda</taxon>
        <taxon>Podocopa</taxon>
        <taxon>Podocopida</taxon>
        <taxon>Cypridocopina</taxon>
        <taxon>Cypridoidea</taxon>
        <taxon>Cyprididae</taxon>
        <taxon>Notodromas</taxon>
    </lineage>
</organism>
<name>A0A7R9BRW9_9CRUS</name>
<dbReference type="EMBL" id="CAJPEX010001920">
    <property type="protein sequence ID" value="CAG0920210.1"/>
    <property type="molecule type" value="Genomic_DNA"/>
</dbReference>
<dbReference type="PROSITE" id="PS50172">
    <property type="entry name" value="BRCT"/>
    <property type="match status" value="1"/>
</dbReference>
<feature type="non-terminal residue" evidence="3">
    <location>
        <position position="1"/>
    </location>
</feature>
<keyword evidence="4" id="KW-1185">Reference proteome</keyword>
<dbReference type="SUPFAM" id="SSF52113">
    <property type="entry name" value="BRCT domain"/>
    <property type="match status" value="1"/>
</dbReference>
<evidence type="ECO:0000313" key="4">
    <source>
        <dbReference type="Proteomes" id="UP000678499"/>
    </source>
</evidence>
<dbReference type="EMBL" id="OA883957">
    <property type="protein sequence ID" value="CAD7280058.1"/>
    <property type="molecule type" value="Genomic_DNA"/>
</dbReference>
<evidence type="ECO:0000256" key="1">
    <source>
        <dbReference type="SAM" id="MobiDB-lite"/>
    </source>
</evidence>
<proteinExistence type="predicted"/>
<dbReference type="OrthoDB" id="8880056at2759"/>
<dbReference type="Gene3D" id="3.40.50.10190">
    <property type="entry name" value="BRCT domain"/>
    <property type="match status" value="1"/>
</dbReference>